<accession>A0A6J4HSG2</accession>
<evidence type="ECO:0000256" key="1">
    <source>
        <dbReference type="SAM" id="MobiDB-lite"/>
    </source>
</evidence>
<feature type="compositionally biased region" description="Basic and acidic residues" evidence="1">
    <location>
        <begin position="219"/>
        <end position="241"/>
    </location>
</feature>
<dbReference type="EMBL" id="CADCTH010000148">
    <property type="protein sequence ID" value="CAA9232635.1"/>
    <property type="molecule type" value="Genomic_DNA"/>
</dbReference>
<feature type="compositionally biased region" description="Basic residues" evidence="1">
    <location>
        <begin position="46"/>
        <end position="62"/>
    </location>
</feature>
<name>A0A6J4HSG2_9PSEU</name>
<evidence type="ECO:0000313" key="2">
    <source>
        <dbReference type="EMBL" id="CAA9232635.1"/>
    </source>
</evidence>
<feature type="non-terminal residue" evidence="2">
    <location>
        <position position="1"/>
    </location>
</feature>
<feature type="compositionally biased region" description="Basic residues" evidence="1">
    <location>
        <begin position="182"/>
        <end position="218"/>
    </location>
</feature>
<feature type="compositionally biased region" description="Basic and acidic residues" evidence="1">
    <location>
        <begin position="168"/>
        <end position="181"/>
    </location>
</feature>
<feature type="region of interest" description="Disordered" evidence="1">
    <location>
        <begin position="312"/>
        <end position="361"/>
    </location>
</feature>
<feature type="compositionally biased region" description="Basic residues" evidence="1">
    <location>
        <begin position="318"/>
        <end position="341"/>
    </location>
</feature>
<proteinExistence type="predicted"/>
<dbReference type="AlphaFoldDB" id="A0A6J4HSG2"/>
<feature type="compositionally biased region" description="Basic residues" evidence="1">
    <location>
        <begin position="156"/>
        <end position="167"/>
    </location>
</feature>
<organism evidence="2">
    <name type="scientific">uncultured Actinomycetospora sp</name>
    <dbReference type="NCBI Taxonomy" id="1135996"/>
    <lineage>
        <taxon>Bacteria</taxon>
        <taxon>Bacillati</taxon>
        <taxon>Actinomycetota</taxon>
        <taxon>Actinomycetes</taxon>
        <taxon>Pseudonocardiales</taxon>
        <taxon>Pseudonocardiaceae</taxon>
        <taxon>Actinomycetospora</taxon>
        <taxon>environmental samples</taxon>
    </lineage>
</organism>
<sequence length="361" mass="41366">DESDADRRTPGRVPQPSGPVGLHLGADVRRAVGRLVRPRLGDLRRGALRRRPHQRRRLPARRRGGDHPQRRRGAHRDGRLGRGPGQDPGLRPDSAPGEDFSVVPPRRARGHARDLRFGGGHRLHRCRLLRRRGAALPDRRCPRRPGLVRRDDHQARRAGHRRHRPRRGRDLRARHPRGDQRRGRRRLAGLPRRRVRHRRLGPGGRHRRSRARRQRPRHRPDPALHRRGRDLAGHRGADLLDRRRRHVLVDGRGGARQPHGAPAARAARPDLRVLLRVLVQVVPAHRGRPRPGDRRAVRAARAGLALRLHPRAAGPRIRDRRPHRRRRQLRALHREARRPRGAARGARPLDPRLHLGPAGGV</sequence>
<feature type="region of interest" description="Disordered" evidence="1">
    <location>
        <begin position="1"/>
        <end position="117"/>
    </location>
</feature>
<gene>
    <name evidence="2" type="ORF">AVDCRST_MAG54-1095</name>
</gene>
<protein>
    <submittedName>
        <fullName evidence="2">Choline permease LicB</fullName>
    </submittedName>
</protein>
<feature type="non-terminal residue" evidence="2">
    <location>
        <position position="361"/>
    </location>
</feature>
<reference evidence="2" key="1">
    <citation type="submission" date="2020-02" db="EMBL/GenBank/DDBJ databases">
        <authorList>
            <person name="Meier V. D."/>
        </authorList>
    </citation>
    <scope>NUCLEOTIDE SEQUENCE</scope>
    <source>
        <strain evidence="2">AVDCRST_MAG54</strain>
    </source>
</reference>
<feature type="region of interest" description="Disordered" evidence="1">
    <location>
        <begin position="137"/>
        <end position="243"/>
    </location>
</feature>